<dbReference type="Proteomes" id="UP000078237">
    <property type="component" value="Unassembled WGS sequence"/>
</dbReference>
<name>A0A150ASB4_9PEZI</name>
<accession>A0A150ASB4</accession>
<keyword evidence="2" id="KW-1185">Reference proteome</keyword>
<proteinExistence type="predicted"/>
<dbReference type="AlphaFoldDB" id="A0A150ASB4"/>
<comment type="caution">
    <text evidence="1">The sequence shown here is derived from an EMBL/GenBank/DDBJ whole genome shotgun (WGS) entry which is preliminary data.</text>
</comment>
<sequence length="153" mass="16156">MGSLLIDSALLEKYGIVPRTEAGSGGNGLSLDPKKVINVHGHDRFGDTILDGVCGCGCIGNCEFPELYNWESDFDDDGSPHGGDGGFVYPIVREVSQHSIAAQGAGVDGDNVALYSTDCDYQAADEGQEDDGGVEVASDDNQHYHYGNLSIVK</sequence>
<dbReference type="VEuPathDB" id="FungiDB:MMYC01_200085"/>
<protein>
    <submittedName>
        <fullName evidence="1">Uncharacterized protein</fullName>
    </submittedName>
</protein>
<evidence type="ECO:0000313" key="2">
    <source>
        <dbReference type="Proteomes" id="UP000078237"/>
    </source>
</evidence>
<reference evidence="1 2" key="1">
    <citation type="journal article" date="2016" name="Genome Announc.">
        <title>Genome Sequence of Madurella mycetomatis mm55, Isolated from a Human Mycetoma Case in Sudan.</title>
        <authorList>
            <person name="Smit S."/>
            <person name="Derks M.F."/>
            <person name="Bervoets S."/>
            <person name="Fahal A."/>
            <person name="van Leeuwen W."/>
            <person name="van Belkum A."/>
            <person name="van de Sande W.W."/>
        </authorList>
    </citation>
    <scope>NUCLEOTIDE SEQUENCE [LARGE SCALE GENOMIC DNA]</scope>
    <source>
        <strain evidence="2">mm55</strain>
    </source>
</reference>
<evidence type="ECO:0000313" key="1">
    <source>
        <dbReference type="EMBL" id="KXX83350.1"/>
    </source>
</evidence>
<dbReference type="EMBL" id="LCTW02000001">
    <property type="protein sequence ID" value="KXX83350.1"/>
    <property type="molecule type" value="Genomic_DNA"/>
</dbReference>
<gene>
    <name evidence="1" type="ORF">MMYC01_200085</name>
</gene>
<organism evidence="1 2">
    <name type="scientific">Madurella mycetomatis</name>
    <dbReference type="NCBI Taxonomy" id="100816"/>
    <lineage>
        <taxon>Eukaryota</taxon>
        <taxon>Fungi</taxon>
        <taxon>Dikarya</taxon>
        <taxon>Ascomycota</taxon>
        <taxon>Pezizomycotina</taxon>
        <taxon>Sordariomycetes</taxon>
        <taxon>Sordariomycetidae</taxon>
        <taxon>Sordariales</taxon>
        <taxon>Sordariales incertae sedis</taxon>
        <taxon>Madurella</taxon>
    </lineage>
</organism>